<sequence length="80" mass="9000">MDAISVLQNKLHNNNPTSLISYVRDLCQQEWCVSFAYIGRRKNMVVGRLAKLASDSTLDIILYDVPPTVVLLLLHSVDVD</sequence>
<reference evidence="1 2" key="1">
    <citation type="journal article" date="2024" name="G3 (Bethesda)">
        <title>Genome assembly of Hibiscus sabdariffa L. provides insights into metabolisms of medicinal natural products.</title>
        <authorList>
            <person name="Kim T."/>
        </authorList>
    </citation>
    <scope>NUCLEOTIDE SEQUENCE [LARGE SCALE GENOMIC DNA]</scope>
    <source>
        <strain evidence="1">TK-2024</strain>
        <tissue evidence="1">Old leaves</tissue>
    </source>
</reference>
<evidence type="ECO:0000313" key="1">
    <source>
        <dbReference type="EMBL" id="KAK8554063.1"/>
    </source>
</evidence>
<dbReference type="Proteomes" id="UP001472677">
    <property type="component" value="Unassembled WGS sequence"/>
</dbReference>
<keyword evidence="2" id="KW-1185">Reference proteome</keyword>
<dbReference type="EMBL" id="JBBPBM010000019">
    <property type="protein sequence ID" value="KAK8554063.1"/>
    <property type="molecule type" value="Genomic_DNA"/>
</dbReference>
<gene>
    <name evidence="1" type="ORF">V6N12_031041</name>
</gene>
<evidence type="ECO:0008006" key="3">
    <source>
        <dbReference type="Google" id="ProtNLM"/>
    </source>
</evidence>
<name>A0ABR2E7R9_9ROSI</name>
<comment type="caution">
    <text evidence="1">The sequence shown here is derived from an EMBL/GenBank/DDBJ whole genome shotgun (WGS) entry which is preliminary data.</text>
</comment>
<accession>A0ABR2E7R9</accession>
<protein>
    <recommendedName>
        <fullName evidence="3">RNase H type-1 domain-containing protein</fullName>
    </recommendedName>
</protein>
<organism evidence="1 2">
    <name type="scientific">Hibiscus sabdariffa</name>
    <name type="common">roselle</name>
    <dbReference type="NCBI Taxonomy" id="183260"/>
    <lineage>
        <taxon>Eukaryota</taxon>
        <taxon>Viridiplantae</taxon>
        <taxon>Streptophyta</taxon>
        <taxon>Embryophyta</taxon>
        <taxon>Tracheophyta</taxon>
        <taxon>Spermatophyta</taxon>
        <taxon>Magnoliopsida</taxon>
        <taxon>eudicotyledons</taxon>
        <taxon>Gunneridae</taxon>
        <taxon>Pentapetalae</taxon>
        <taxon>rosids</taxon>
        <taxon>malvids</taxon>
        <taxon>Malvales</taxon>
        <taxon>Malvaceae</taxon>
        <taxon>Malvoideae</taxon>
        <taxon>Hibiscus</taxon>
    </lineage>
</organism>
<evidence type="ECO:0000313" key="2">
    <source>
        <dbReference type="Proteomes" id="UP001472677"/>
    </source>
</evidence>
<proteinExistence type="predicted"/>